<feature type="domain" description="C4-type zinc ribbon" evidence="2">
    <location>
        <begin position="203"/>
        <end position="237"/>
    </location>
</feature>
<name>A0ABX0SJZ7_9ACTN</name>
<evidence type="ECO:0000259" key="2">
    <source>
        <dbReference type="Pfam" id="PF02591"/>
    </source>
</evidence>
<feature type="coiled-coil region" evidence="1">
    <location>
        <begin position="124"/>
        <end position="151"/>
    </location>
</feature>
<sequence length="239" mass="26323">MHADPGAQKALLQIAELDKQAAQLRHRKATLPGNVELKELATRRARLGEQIVAVQTRISDAEVDQARVESDLTPARARLERNRKTIDEGKIGAKALRAMIDETDHLLGRISNLEDQELDVMQIVEDATADRDRLTTERAQVEDEMRGLLATRDVKAREVDAELTGLETRRSVQVGKLPADLVALYERIAARSGTGAAELRGRRCGGCGLELDNTELKRIASASADEVVTCEECGRILVR</sequence>
<organism evidence="4 5">
    <name type="scientific">Brooklawnia cerclae</name>
    <dbReference type="NCBI Taxonomy" id="349934"/>
    <lineage>
        <taxon>Bacteria</taxon>
        <taxon>Bacillati</taxon>
        <taxon>Actinomycetota</taxon>
        <taxon>Actinomycetes</taxon>
        <taxon>Propionibacteriales</taxon>
        <taxon>Propionibacteriaceae</taxon>
        <taxon>Brooklawnia</taxon>
    </lineage>
</organism>
<proteinExistence type="predicted"/>
<dbReference type="PANTHER" id="PTHR39082">
    <property type="entry name" value="PHOSPHOLIPASE C-BETA-2-RELATED"/>
    <property type="match status" value="1"/>
</dbReference>
<feature type="domain" description="CT398-like coiled coil hairpin" evidence="3">
    <location>
        <begin position="15"/>
        <end position="193"/>
    </location>
</feature>
<evidence type="ECO:0000313" key="4">
    <source>
        <dbReference type="EMBL" id="NIH57638.1"/>
    </source>
</evidence>
<dbReference type="RefSeq" id="WP_167167671.1">
    <property type="nucleotide sequence ID" value="NZ_BAAAOO010000007.1"/>
</dbReference>
<dbReference type="InterPro" id="IPR052376">
    <property type="entry name" value="Oxidative_Scav/Glycosyltrans"/>
</dbReference>
<keyword evidence="5" id="KW-1185">Reference proteome</keyword>
<evidence type="ECO:0000313" key="5">
    <source>
        <dbReference type="Proteomes" id="UP000749311"/>
    </source>
</evidence>
<dbReference type="Pfam" id="PF24481">
    <property type="entry name" value="CT398_CC"/>
    <property type="match status" value="1"/>
</dbReference>
<keyword evidence="1" id="KW-0175">Coiled coil</keyword>
<evidence type="ECO:0000259" key="3">
    <source>
        <dbReference type="Pfam" id="PF24481"/>
    </source>
</evidence>
<dbReference type="Gene3D" id="1.10.287.1490">
    <property type="match status" value="1"/>
</dbReference>
<protein>
    <recommendedName>
        <fullName evidence="6">C4-type zinc ribbon domain-containing protein</fullName>
    </recommendedName>
</protein>
<comment type="caution">
    <text evidence="4">The sequence shown here is derived from an EMBL/GenBank/DDBJ whole genome shotgun (WGS) entry which is preliminary data.</text>
</comment>
<dbReference type="PANTHER" id="PTHR39082:SF1">
    <property type="entry name" value="SCAVENGER RECEPTOR CLASS A MEMBER 3"/>
    <property type="match status" value="1"/>
</dbReference>
<evidence type="ECO:0000256" key="1">
    <source>
        <dbReference type="SAM" id="Coils"/>
    </source>
</evidence>
<accession>A0ABX0SJZ7</accession>
<dbReference type="Proteomes" id="UP000749311">
    <property type="component" value="Unassembled WGS sequence"/>
</dbReference>
<dbReference type="EMBL" id="JAAMOZ010000001">
    <property type="protein sequence ID" value="NIH57638.1"/>
    <property type="molecule type" value="Genomic_DNA"/>
</dbReference>
<gene>
    <name evidence="4" type="ORF">FB473_002283</name>
</gene>
<reference evidence="4 5" key="1">
    <citation type="submission" date="2020-02" db="EMBL/GenBank/DDBJ databases">
        <title>Sequencing the genomes of 1000 actinobacteria strains.</title>
        <authorList>
            <person name="Klenk H.-P."/>
        </authorList>
    </citation>
    <scope>NUCLEOTIDE SEQUENCE [LARGE SCALE GENOMIC DNA]</scope>
    <source>
        <strain evidence="4 5">DSM 19609</strain>
    </source>
</reference>
<dbReference type="Pfam" id="PF02591">
    <property type="entry name" value="Zn_ribbon_9"/>
    <property type="match status" value="1"/>
</dbReference>
<dbReference type="InterPro" id="IPR056003">
    <property type="entry name" value="CT398_CC_hairpin"/>
</dbReference>
<evidence type="ECO:0008006" key="6">
    <source>
        <dbReference type="Google" id="ProtNLM"/>
    </source>
</evidence>
<dbReference type="InterPro" id="IPR003743">
    <property type="entry name" value="Zf-RING_7"/>
</dbReference>